<comment type="subcellular location">
    <subcellularLocation>
        <location evidence="1 5">Cytoplasm</location>
    </subcellularLocation>
</comment>
<dbReference type="PROSITE" id="PS00092">
    <property type="entry name" value="N6_MTASE"/>
    <property type="match status" value="1"/>
</dbReference>
<protein>
    <recommendedName>
        <fullName evidence="5">Protein-lysine N-methyltransferase NLS_LOCUS5390</fullName>
        <ecNumber evidence="5">2.1.1.-</ecNumber>
    </recommendedName>
</protein>
<dbReference type="STRING" id="42156.A0A3P6TKZ2"/>
<dbReference type="EC" id="2.1.1.-" evidence="5"/>
<organism evidence="7 8">
    <name type="scientific">Litomosoides sigmodontis</name>
    <name type="common">Filarial nematode worm</name>
    <dbReference type="NCBI Taxonomy" id="42156"/>
    <lineage>
        <taxon>Eukaryota</taxon>
        <taxon>Metazoa</taxon>
        <taxon>Ecdysozoa</taxon>
        <taxon>Nematoda</taxon>
        <taxon>Chromadorea</taxon>
        <taxon>Rhabditida</taxon>
        <taxon>Spirurina</taxon>
        <taxon>Spiruromorpha</taxon>
        <taxon>Filarioidea</taxon>
        <taxon>Onchocercidae</taxon>
        <taxon>Litomosoides</taxon>
    </lineage>
</organism>
<sequence>MLTEPDNDNDVITNDNDSDDTPQLSAEAMNALAEFYAEMNGGSDKLSQFWYSENTALKLAEECMRSIENCGRIACISCPTLLDYLVENDCVTSGNVVVKLFEYDHRFEAKFPEEFVPYDYRRPLAVPELYHNTFDFIVVDPPFLSDECLIKTAQTVRLLSRSSATKLLICTGLNMTELVGRLFHARVCKFQPSHKHNLANEFACYANYETAIL</sequence>
<evidence type="ECO:0000313" key="8">
    <source>
        <dbReference type="Proteomes" id="UP000277928"/>
    </source>
</evidence>
<evidence type="ECO:0000256" key="2">
    <source>
        <dbReference type="ARBA" id="ARBA00022490"/>
    </source>
</evidence>
<keyword evidence="2 5" id="KW-0963">Cytoplasm</keyword>
<reference evidence="7 8" key="1">
    <citation type="submission" date="2018-08" db="EMBL/GenBank/DDBJ databases">
        <authorList>
            <person name="Laetsch R D."/>
            <person name="Stevens L."/>
            <person name="Kumar S."/>
            <person name="Blaxter L. M."/>
        </authorList>
    </citation>
    <scope>NUCLEOTIDE SEQUENCE [LARGE SCALE GENOMIC DNA]</scope>
</reference>
<proteinExistence type="inferred from homology"/>
<keyword evidence="8" id="KW-1185">Reference proteome</keyword>
<dbReference type="Pfam" id="PF10237">
    <property type="entry name" value="N6-adenineMlase"/>
    <property type="match status" value="1"/>
</dbReference>
<dbReference type="InterPro" id="IPR002052">
    <property type="entry name" value="DNA_methylase_N6_adenine_CS"/>
</dbReference>
<comment type="similarity">
    <text evidence="5">Belongs to the class I-like SAM-binding methyltransferase superfamily. EFM5 family.</text>
</comment>
<dbReference type="GO" id="GO:0032259">
    <property type="term" value="P:methylation"/>
    <property type="evidence" value="ECO:0007669"/>
    <property type="project" value="UniProtKB-KW"/>
</dbReference>
<dbReference type="HAMAP" id="MF_03187">
    <property type="entry name" value="Methyltr_EFM5"/>
    <property type="match status" value="1"/>
</dbReference>
<keyword evidence="3 5" id="KW-0489">Methyltransferase</keyword>
<name>A0A3P6TKZ2_LITSI</name>
<dbReference type="Proteomes" id="UP000277928">
    <property type="component" value="Unassembled WGS sequence"/>
</dbReference>
<dbReference type="InterPro" id="IPR041370">
    <property type="entry name" value="Mlase_EEF1AKMT1/ZCCHC4"/>
</dbReference>
<keyword evidence="4 5" id="KW-0808">Transferase</keyword>
<evidence type="ECO:0000313" key="7">
    <source>
        <dbReference type="EMBL" id="VDK81655.1"/>
    </source>
</evidence>
<dbReference type="PANTHER" id="PTHR13200">
    <property type="entry name" value="EEF1A LYSINE METHYLTRANSFERASE 1"/>
    <property type="match status" value="1"/>
</dbReference>
<evidence type="ECO:0000256" key="3">
    <source>
        <dbReference type="ARBA" id="ARBA00022603"/>
    </source>
</evidence>
<dbReference type="GO" id="GO:0003676">
    <property type="term" value="F:nucleic acid binding"/>
    <property type="evidence" value="ECO:0007669"/>
    <property type="project" value="InterPro"/>
</dbReference>
<feature type="region of interest" description="Disordered" evidence="6">
    <location>
        <begin position="1"/>
        <end position="22"/>
    </location>
</feature>
<comment type="function">
    <text evidence="5">S-adenosyl-L-methionine-dependent protein-lysine N-methyltransferase that methylates elongation factor 1-alpha.</text>
</comment>
<evidence type="ECO:0000256" key="5">
    <source>
        <dbReference type="HAMAP-Rule" id="MF_03187"/>
    </source>
</evidence>
<accession>A0A3P6TKZ2</accession>
<dbReference type="AlphaFoldDB" id="A0A3P6TKZ2"/>
<dbReference type="PANTHER" id="PTHR13200:SF0">
    <property type="entry name" value="EEF1A LYSINE METHYLTRANSFERASE 1"/>
    <property type="match status" value="1"/>
</dbReference>
<dbReference type="GO" id="GO:0016279">
    <property type="term" value="F:protein-lysine N-methyltransferase activity"/>
    <property type="evidence" value="ECO:0007669"/>
    <property type="project" value="UniProtKB-UniRule"/>
</dbReference>
<dbReference type="OMA" id="CNFRPEH"/>
<evidence type="ECO:0000256" key="1">
    <source>
        <dbReference type="ARBA" id="ARBA00004496"/>
    </source>
</evidence>
<evidence type="ECO:0000256" key="6">
    <source>
        <dbReference type="SAM" id="MobiDB-lite"/>
    </source>
</evidence>
<dbReference type="EMBL" id="UYRX01000403">
    <property type="protein sequence ID" value="VDK81655.1"/>
    <property type="molecule type" value="Genomic_DNA"/>
</dbReference>
<evidence type="ECO:0000256" key="4">
    <source>
        <dbReference type="ARBA" id="ARBA00022679"/>
    </source>
</evidence>
<dbReference type="OrthoDB" id="206354at2759"/>
<dbReference type="InterPro" id="IPR019369">
    <property type="entry name" value="Efm5/EEF1AKMT1"/>
</dbReference>
<gene>
    <name evidence="7" type="ORF">NLS_LOCUS5390</name>
</gene>
<dbReference type="GO" id="GO:0005737">
    <property type="term" value="C:cytoplasm"/>
    <property type="evidence" value="ECO:0007669"/>
    <property type="project" value="UniProtKB-SubCell"/>
</dbReference>